<sequence length="223" mass="23959">MAPDNDNTDAVMHFILHLLLYLTNFGDPFLTVPLAALVLAWFAAQRFWRPLFTWACCFSAGVLAVAASRIAHAGWGIAMPALDFTVISGHTMLSSAVYPTLLALFASRNSPRTVMGLFGLGLAFAIAIGASRVLIGFHSTSEVVSGLAIGTLVSLATCAPIMLRQAREATGDVTTMRDPTPFTAFALALVVICHGKVAPVSIWIDHKAPQLSQWSRTQFDEAR</sequence>
<feature type="transmembrane region" description="Helical" evidence="1">
    <location>
        <begin position="51"/>
        <end position="72"/>
    </location>
</feature>
<dbReference type="EMBL" id="CP139965">
    <property type="protein sequence ID" value="WQD78636.1"/>
    <property type="molecule type" value="Genomic_DNA"/>
</dbReference>
<accession>A0ABZ0WN12</accession>
<evidence type="ECO:0000259" key="2">
    <source>
        <dbReference type="Pfam" id="PF01569"/>
    </source>
</evidence>
<keyword evidence="1" id="KW-0812">Transmembrane</keyword>
<dbReference type="CDD" id="cd01610">
    <property type="entry name" value="PAP2_like"/>
    <property type="match status" value="1"/>
</dbReference>
<dbReference type="Proteomes" id="UP001325479">
    <property type="component" value="Chromosome"/>
</dbReference>
<feature type="transmembrane region" description="Helical" evidence="1">
    <location>
        <begin position="117"/>
        <end position="137"/>
    </location>
</feature>
<keyword evidence="1" id="KW-1133">Transmembrane helix</keyword>
<feature type="transmembrane region" description="Helical" evidence="1">
    <location>
        <begin position="84"/>
        <end position="105"/>
    </location>
</feature>
<evidence type="ECO:0000313" key="4">
    <source>
        <dbReference type="Proteomes" id="UP001325479"/>
    </source>
</evidence>
<organism evidence="3 4">
    <name type="scientific">Paraburkholderia kururiensis</name>
    <dbReference type="NCBI Taxonomy" id="984307"/>
    <lineage>
        <taxon>Bacteria</taxon>
        <taxon>Pseudomonadati</taxon>
        <taxon>Pseudomonadota</taxon>
        <taxon>Betaproteobacteria</taxon>
        <taxon>Burkholderiales</taxon>
        <taxon>Burkholderiaceae</taxon>
        <taxon>Paraburkholderia</taxon>
    </lineage>
</organism>
<evidence type="ECO:0000313" key="3">
    <source>
        <dbReference type="EMBL" id="WQD78636.1"/>
    </source>
</evidence>
<keyword evidence="1" id="KW-0472">Membrane</keyword>
<name>A0ABZ0WN12_9BURK</name>
<dbReference type="RefSeq" id="WP_157977785.1">
    <property type="nucleotide sequence ID" value="NZ_CP139965.1"/>
</dbReference>
<feature type="transmembrane region" description="Helical" evidence="1">
    <location>
        <begin position="143"/>
        <end position="163"/>
    </location>
</feature>
<dbReference type="SUPFAM" id="SSF48317">
    <property type="entry name" value="Acid phosphatase/Vanadium-dependent haloperoxidase"/>
    <property type="match status" value="1"/>
</dbReference>
<dbReference type="Pfam" id="PF01569">
    <property type="entry name" value="PAP2"/>
    <property type="match status" value="1"/>
</dbReference>
<evidence type="ECO:0000256" key="1">
    <source>
        <dbReference type="SAM" id="Phobius"/>
    </source>
</evidence>
<feature type="transmembrane region" description="Helical" evidence="1">
    <location>
        <begin position="20"/>
        <end position="44"/>
    </location>
</feature>
<feature type="domain" description="Phosphatidic acid phosphatase type 2/haloperoxidase" evidence="2">
    <location>
        <begin position="87"/>
        <end position="157"/>
    </location>
</feature>
<reference evidence="3 4" key="1">
    <citation type="submission" date="2023-12" db="EMBL/GenBank/DDBJ databases">
        <title>Genome sequencing and assembly of bacterial species from a model synthetic community.</title>
        <authorList>
            <person name="Hogle S.L."/>
        </authorList>
    </citation>
    <scope>NUCLEOTIDE SEQUENCE [LARGE SCALE GENOMIC DNA]</scope>
    <source>
        <strain evidence="3 4">HAMBI 2494</strain>
    </source>
</reference>
<protein>
    <submittedName>
        <fullName evidence="3">Phosphatase PAP2 family protein</fullName>
    </submittedName>
</protein>
<dbReference type="InterPro" id="IPR036938">
    <property type="entry name" value="PAP2/HPO_sf"/>
</dbReference>
<dbReference type="InterPro" id="IPR000326">
    <property type="entry name" value="PAP2/HPO"/>
</dbReference>
<keyword evidence="4" id="KW-1185">Reference proteome</keyword>
<feature type="transmembrane region" description="Helical" evidence="1">
    <location>
        <begin position="184"/>
        <end position="204"/>
    </location>
</feature>
<gene>
    <name evidence="3" type="ORF">U0042_02710</name>
</gene>
<proteinExistence type="predicted"/>
<dbReference type="Gene3D" id="1.20.144.10">
    <property type="entry name" value="Phosphatidic acid phosphatase type 2/haloperoxidase"/>
    <property type="match status" value="1"/>
</dbReference>